<keyword evidence="9 11" id="KW-0520">NAD</keyword>
<evidence type="ECO:0000256" key="11">
    <source>
        <dbReference type="HAMAP-Rule" id="MF_00244"/>
    </source>
</evidence>
<evidence type="ECO:0000256" key="9">
    <source>
        <dbReference type="ARBA" id="ARBA00023027"/>
    </source>
</evidence>
<gene>
    <name evidence="11" type="primary">nadD</name>
    <name evidence="13" type="ORF">GGQ63_002561</name>
</gene>
<dbReference type="PANTHER" id="PTHR39321">
    <property type="entry name" value="NICOTINATE-NUCLEOTIDE ADENYLYLTRANSFERASE-RELATED"/>
    <property type="match status" value="1"/>
</dbReference>
<dbReference type="HAMAP" id="MF_00244">
    <property type="entry name" value="NaMN_adenylyltr"/>
    <property type="match status" value="1"/>
</dbReference>
<comment type="pathway">
    <text evidence="2 11">Cofactor biosynthesis; NAD(+) biosynthesis; deamido-NAD(+) from nicotinate D-ribonucleotide: step 1/1.</text>
</comment>
<dbReference type="Pfam" id="PF01467">
    <property type="entry name" value="CTP_transf_like"/>
    <property type="match status" value="1"/>
</dbReference>
<dbReference type="PANTHER" id="PTHR39321:SF3">
    <property type="entry name" value="PHOSPHOPANTETHEINE ADENYLYLTRANSFERASE"/>
    <property type="match status" value="1"/>
</dbReference>
<reference evidence="13 14" key="1">
    <citation type="submission" date="2020-08" db="EMBL/GenBank/DDBJ databases">
        <title>Genomic Encyclopedia of Type Strains, Phase IV (KMG-IV): sequencing the most valuable type-strain genomes for metagenomic binning, comparative biology and taxonomic classification.</title>
        <authorList>
            <person name="Goeker M."/>
        </authorList>
    </citation>
    <scope>NUCLEOTIDE SEQUENCE [LARGE SCALE GENOMIC DNA]</scope>
    <source>
        <strain evidence="13 14">DSM 16268</strain>
    </source>
</reference>
<proteinExistence type="inferred from homology"/>
<comment type="caution">
    <text evidence="13">The sequence shown here is derived from an EMBL/GenBank/DDBJ whole genome shotgun (WGS) entry which is preliminary data.</text>
</comment>
<evidence type="ECO:0000256" key="10">
    <source>
        <dbReference type="ARBA" id="ARBA00048721"/>
    </source>
</evidence>
<dbReference type="CDD" id="cd02165">
    <property type="entry name" value="NMNAT"/>
    <property type="match status" value="1"/>
</dbReference>
<dbReference type="InterPro" id="IPR014729">
    <property type="entry name" value="Rossmann-like_a/b/a_fold"/>
</dbReference>
<dbReference type="InterPro" id="IPR005248">
    <property type="entry name" value="NadD/NMNAT"/>
</dbReference>
<evidence type="ECO:0000256" key="6">
    <source>
        <dbReference type="ARBA" id="ARBA00022695"/>
    </source>
</evidence>
<feature type="domain" description="Cytidyltransferase-like" evidence="12">
    <location>
        <begin position="30"/>
        <end position="208"/>
    </location>
</feature>
<dbReference type="EMBL" id="JACHOO010000005">
    <property type="protein sequence ID" value="MBB5753491.1"/>
    <property type="molecule type" value="Genomic_DNA"/>
</dbReference>
<evidence type="ECO:0000256" key="5">
    <source>
        <dbReference type="ARBA" id="ARBA00022679"/>
    </source>
</evidence>
<accession>A0A7W9FMU6</accession>
<name>A0A7W9FMU6_9HYPH</name>
<keyword evidence="14" id="KW-1185">Reference proteome</keyword>
<evidence type="ECO:0000313" key="13">
    <source>
        <dbReference type="EMBL" id="MBB5753491.1"/>
    </source>
</evidence>
<dbReference type="GO" id="GO:0005524">
    <property type="term" value="F:ATP binding"/>
    <property type="evidence" value="ECO:0007669"/>
    <property type="project" value="UniProtKB-KW"/>
</dbReference>
<keyword evidence="5 11" id="KW-0808">Transferase</keyword>
<dbReference type="UniPathway" id="UPA00253">
    <property type="reaction ID" value="UER00332"/>
</dbReference>
<keyword evidence="6 11" id="KW-0548">Nucleotidyltransferase</keyword>
<evidence type="ECO:0000256" key="8">
    <source>
        <dbReference type="ARBA" id="ARBA00022840"/>
    </source>
</evidence>
<dbReference type="EC" id="2.7.7.18" evidence="11"/>
<sequence length="217" mass="23198">MTKPAGAAPAAVPARALALPKASPGQRIGLFGGSFDPPHDGHRLASLAALRRLRLDAVWWLVTPGNPLKARAPADLARRIAAAEALARHPRIRVTGAEASLATRYTADTLSRIVAMRPGVRFVWLMGADNLAQFHRWRDWGKIAALMPVAVYDRPGSTFSAPNAPAARLLAAYRVPERSAAAFAGRRPPAFIFLHGPRSPLSSTALRATEKSPRAAS</sequence>
<organism evidence="13 14">
    <name type="scientific">Prosthecomicrobium pneumaticum</name>
    <dbReference type="NCBI Taxonomy" id="81895"/>
    <lineage>
        <taxon>Bacteria</taxon>
        <taxon>Pseudomonadati</taxon>
        <taxon>Pseudomonadota</taxon>
        <taxon>Alphaproteobacteria</taxon>
        <taxon>Hyphomicrobiales</taxon>
        <taxon>Kaistiaceae</taxon>
        <taxon>Prosthecomicrobium</taxon>
    </lineage>
</organism>
<dbReference type="Proteomes" id="UP000523821">
    <property type="component" value="Unassembled WGS sequence"/>
</dbReference>
<keyword evidence="4 11" id="KW-0662">Pyridine nucleotide biosynthesis</keyword>
<comment type="similarity">
    <text evidence="3 11">Belongs to the NadD family.</text>
</comment>
<keyword evidence="8 11" id="KW-0067">ATP-binding</keyword>
<evidence type="ECO:0000256" key="4">
    <source>
        <dbReference type="ARBA" id="ARBA00022642"/>
    </source>
</evidence>
<dbReference type="GO" id="GO:0009435">
    <property type="term" value="P:NAD+ biosynthetic process"/>
    <property type="evidence" value="ECO:0007669"/>
    <property type="project" value="UniProtKB-UniRule"/>
</dbReference>
<keyword evidence="7 11" id="KW-0547">Nucleotide-binding</keyword>
<dbReference type="GO" id="GO:0004515">
    <property type="term" value="F:nicotinate-nucleotide adenylyltransferase activity"/>
    <property type="evidence" value="ECO:0007669"/>
    <property type="project" value="UniProtKB-UniRule"/>
</dbReference>
<comment type="catalytic activity">
    <reaction evidence="10 11">
        <text>nicotinate beta-D-ribonucleotide + ATP + H(+) = deamido-NAD(+) + diphosphate</text>
        <dbReference type="Rhea" id="RHEA:22860"/>
        <dbReference type="ChEBI" id="CHEBI:15378"/>
        <dbReference type="ChEBI" id="CHEBI:30616"/>
        <dbReference type="ChEBI" id="CHEBI:33019"/>
        <dbReference type="ChEBI" id="CHEBI:57502"/>
        <dbReference type="ChEBI" id="CHEBI:58437"/>
        <dbReference type="EC" id="2.7.7.18"/>
    </reaction>
</comment>
<dbReference type="AlphaFoldDB" id="A0A7W9FMU6"/>
<evidence type="ECO:0000259" key="12">
    <source>
        <dbReference type="Pfam" id="PF01467"/>
    </source>
</evidence>
<protein>
    <recommendedName>
        <fullName evidence="11">Probable nicotinate-nucleotide adenylyltransferase</fullName>
        <ecNumber evidence="11">2.7.7.18</ecNumber>
    </recommendedName>
    <alternativeName>
        <fullName evidence="11">Deamido-NAD(+) diphosphorylase</fullName>
    </alternativeName>
    <alternativeName>
        <fullName evidence="11">Deamido-NAD(+) pyrophosphorylase</fullName>
    </alternativeName>
    <alternativeName>
        <fullName evidence="11">Nicotinate mononucleotide adenylyltransferase</fullName>
        <shortName evidence="11">NaMN adenylyltransferase</shortName>
    </alternativeName>
</protein>
<dbReference type="NCBIfam" id="NF000845">
    <property type="entry name" value="PRK00071.2-4"/>
    <property type="match status" value="1"/>
</dbReference>
<dbReference type="RefSeq" id="WP_183856389.1">
    <property type="nucleotide sequence ID" value="NZ_JACHOO010000005.1"/>
</dbReference>
<evidence type="ECO:0000256" key="1">
    <source>
        <dbReference type="ARBA" id="ARBA00002324"/>
    </source>
</evidence>
<dbReference type="Gene3D" id="3.40.50.620">
    <property type="entry name" value="HUPs"/>
    <property type="match status" value="1"/>
</dbReference>
<evidence type="ECO:0000256" key="2">
    <source>
        <dbReference type="ARBA" id="ARBA00005019"/>
    </source>
</evidence>
<dbReference type="InterPro" id="IPR004821">
    <property type="entry name" value="Cyt_trans-like"/>
</dbReference>
<evidence type="ECO:0000256" key="3">
    <source>
        <dbReference type="ARBA" id="ARBA00009014"/>
    </source>
</evidence>
<dbReference type="SUPFAM" id="SSF52374">
    <property type="entry name" value="Nucleotidylyl transferase"/>
    <property type="match status" value="1"/>
</dbReference>
<evidence type="ECO:0000313" key="14">
    <source>
        <dbReference type="Proteomes" id="UP000523821"/>
    </source>
</evidence>
<evidence type="ECO:0000256" key="7">
    <source>
        <dbReference type="ARBA" id="ARBA00022741"/>
    </source>
</evidence>
<comment type="function">
    <text evidence="1 11">Catalyzes the reversible adenylation of nicotinate mononucleotide (NaMN) to nicotinic acid adenine dinucleotide (NaAD).</text>
</comment>
<dbReference type="NCBIfam" id="NF000843">
    <property type="entry name" value="PRK00071.2-2"/>
    <property type="match status" value="1"/>
</dbReference>